<keyword evidence="2" id="KW-1185">Reference proteome</keyword>
<dbReference type="Proteomes" id="UP000307562">
    <property type="component" value="Plasmid pNPA70"/>
</dbReference>
<organism evidence="1 2">
    <name type="scientific">Natrinema pallidum</name>
    <dbReference type="NCBI Taxonomy" id="69527"/>
    <lineage>
        <taxon>Archaea</taxon>
        <taxon>Methanobacteriati</taxon>
        <taxon>Methanobacteriota</taxon>
        <taxon>Stenosarchaea group</taxon>
        <taxon>Halobacteria</taxon>
        <taxon>Halobacteriales</taxon>
        <taxon>Natrialbaceae</taxon>
        <taxon>Natrinema</taxon>
    </lineage>
</organism>
<dbReference type="EMBL" id="CP040639">
    <property type="protein sequence ID" value="QCW05259.1"/>
    <property type="molecule type" value="Genomic_DNA"/>
</dbReference>
<accession>A0A4P9TJV7</accession>
<dbReference type="KEGG" id="npl:FGF80_18610"/>
<reference evidence="2" key="1">
    <citation type="submission" date="2019-05" db="EMBL/GenBank/DDBJ databases">
        <title>Complete Genome Sequence and Methylation Pattern of the Halophilic Archaeon Natrinema pallidum BOL6-1.</title>
        <authorList>
            <person name="DasSarma P."/>
            <person name="DasSarma B.P."/>
            <person name="DasSarma S.L."/>
            <person name="Martinez F.L."/>
            <person name="Guzman D."/>
            <person name="Roberts R.J."/>
            <person name="DasSarma S."/>
        </authorList>
    </citation>
    <scope>NUCLEOTIDE SEQUENCE [LARGE SCALE GENOMIC DNA]</scope>
    <source>
        <strain evidence="2">BOL6-1</strain>
        <plasmid evidence="2">pnpa70</plasmid>
    </source>
</reference>
<proteinExistence type="predicted"/>
<dbReference type="GeneID" id="96158153"/>
<protein>
    <submittedName>
        <fullName evidence="1">Uncharacterized protein</fullName>
    </submittedName>
</protein>
<dbReference type="RefSeq" id="WP_138655716.1">
    <property type="nucleotide sequence ID" value="NZ_CP040639.1"/>
</dbReference>
<gene>
    <name evidence="1" type="ORF">FGF80_18610</name>
</gene>
<name>A0A4P9TJV7_9EURY</name>
<dbReference type="AlphaFoldDB" id="A0A4P9TJV7"/>
<geneLocation type="plasmid" evidence="2">
    <name>pnpa70</name>
</geneLocation>
<keyword evidence="1" id="KW-0614">Plasmid</keyword>
<evidence type="ECO:0000313" key="2">
    <source>
        <dbReference type="Proteomes" id="UP000307562"/>
    </source>
</evidence>
<sequence length="122" mass="13532">MATNTSYEGPEPSYEGIFGTLCKHVSVFDVRSPDGWIVTCRRWDKTTWYHPESETEILCGKSSDGWSVDIRNYETGEVYRTLPQDGNRSNAFEAVRAFFDGEPLMVAGVGGGLVTLEALADD</sequence>
<evidence type="ECO:0000313" key="1">
    <source>
        <dbReference type="EMBL" id="QCW05259.1"/>
    </source>
</evidence>